<name>A0ABV6DBB2_9HYPH</name>
<dbReference type="EMBL" id="JBHLXD010000034">
    <property type="protein sequence ID" value="MFC0209954.1"/>
    <property type="molecule type" value="Genomic_DNA"/>
</dbReference>
<evidence type="ECO:0000313" key="2">
    <source>
        <dbReference type="Proteomes" id="UP001589755"/>
    </source>
</evidence>
<keyword evidence="2" id="KW-1185">Reference proteome</keyword>
<sequence length="76" mass="8253">METVPECSTWHPGHGHVTLVAAIAAARQRLVGRRFHSGMGVCHLVRLTLGHTHAAPEDEEQQSSKDAADGFHDFAI</sequence>
<dbReference type="RefSeq" id="WP_261522546.1">
    <property type="nucleotide sequence ID" value="NZ_JAODNW010000030.1"/>
</dbReference>
<proteinExistence type="predicted"/>
<protein>
    <submittedName>
        <fullName evidence="1">Uncharacterized protein</fullName>
    </submittedName>
</protein>
<reference evidence="1 2" key="1">
    <citation type="submission" date="2024-09" db="EMBL/GenBank/DDBJ databases">
        <authorList>
            <person name="Sun Q."/>
            <person name="Mori K."/>
        </authorList>
    </citation>
    <scope>NUCLEOTIDE SEQUENCE [LARGE SCALE GENOMIC DNA]</scope>
    <source>
        <strain evidence="1 2">CCM 8543</strain>
    </source>
</reference>
<accession>A0ABV6DBB2</accession>
<comment type="caution">
    <text evidence="1">The sequence shown here is derived from an EMBL/GenBank/DDBJ whole genome shotgun (WGS) entry which is preliminary data.</text>
</comment>
<organism evidence="1 2">
    <name type="scientific">Chelativorans intermedius</name>
    <dbReference type="NCBI Taxonomy" id="515947"/>
    <lineage>
        <taxon>Bacteria</taxon>
        <taxon>Pseudomonadati</taxon>
        <taxon>Pseudomonadota</taxon>
        <taxon>Alphaproteobacteria</taxon>
        <taxon>Hyphomicrobiales</taxon>
        <taxon>Phyllobacteriaceae</taxon>
        <taxon>Chelativorans</taxon>
    </lineage>
</organism>
<dbReference type="Proteomes" id="UP001589755">
    <property type="component" value="Unassembled WGS sequence"/>
</dbReference>
<evidence type="ECO:0000313" key="1">
    <source>
        <dbReference type="EMBL" id="MFC0209954.1"/>
    </source>
</evidence>
<gene>
    <name evidence="1" type="ORF">ACFFJ2_16255</name>
</gene>